<keyword evidence="4" id="KW-0862">Zinc</keyword>
<dbReference type="InterPro" id="IPR013154">
    <property type="entry name" value="ADH-like_N"/>
</dbReference>
<keyword evidence="3" id="KW-0479">Metal-binding</keyword>
<gene>
    <name evidence="8" type="ORF">CLV71_109134</name>
</gene>
<keyword evidence="5" id="KW-0560">Oxidoreductase</keyword>
<evidence type="ECO:0000259" key="6">
    <source>
        <dbReference type="Pfam" id="PF00107"/>
    </source>
</evidence>
<evidence type="ECO:0000313" key="8">
    <source>
        <dbReference type="EMBL" id="TDV47899.1"/>
    </source>
</evidence>
<comment type="cofactor">
    <cofactor evidence="1">
        <name>Zn(2+)</name>
        <dbReference type="ChEBI" id="CHEBI:29105"/>
    </cofactor>
</comment>
<dbReference type="Pfam" id="PF00107">
    <property type="entry name" value="ADH_zinc_N"/>
    <property type="match status" value="1"/>
</dbReference>
<dbReference type="InterPro" id="IPR013149">
    <property type="entry name" value="ADH-like_C"/>
</dbReference>
<dbReference type="PANTHER" id="PTHR43350">
    <property type="entry name" value="NAD-DEPENDENT ALCOHOL DEHYDROGENASE"/>
    <property type="match status" value="1"/>
</dbReference>
<sequence>MWALRQPAPYEFERIDVPAPTADALTPGEVLLRYRLGGVCGSDLPPFAGVRNEGHQHTGIVGAPLHELVADVVASTVDRLTVGDRVVGTVLPAGLREYLAVPADQLHALSPTLPDHEAIGVQPLATVLCALSRMGDPAGRRAAVVGLGPIGMLFCVVLKARGAHVTGVDRVDRTAEAAMFGIDEVVTGQSGEWAAGLADADRADLVIDAVGHSQEVLADCVDAARPFGEVYVFGLPEDQYVLPIRRFFRKTLTLRGGVTTDWPVHLAAAERFLVDRRDLARAYVTDTYPLADVEEAFLTAMRPSAGRLKVILIL</sequence>
<evidence type="ECO:0000256" key="5">
    <source>
        <dbReference type="ARBA" id="ARBA00023002"/>
    </source>
</evidence>
<protein>
    <submittedName>
        <fullName evidence="8">Threonine dehydrogenase-like Zn-dependent dehydrogenase</fullName>
    </submittedName>
</protein>
<evidence type="ECO:0000259" key="7">
    <source>
        <dbReference type="Pfam" id="PF08240"/>
    </source>
</evidence>
<dbReference type="EMBL" id="SOCP01000009">
    <property type="protein sequence ID" value="TDV47899.1"/>
    <property type="molecule type" value="Genomic_DNA"/>
</dbReference>
<evidence type="ECO:0000256" key="3">
    <source>
        <dbReference type="ARBA" id="ARBA00022723"/>
    </source>
</evidence>
<proteinExistence type="inferred from homology"/>
<organism evidence="8 9">
    <name type="scientific">Actinophytocola oryzae</name>
    <dbReference type="NCBI Taxonomy" id="502181"/>
    <lineage>
        <taxon>Bacteria</taxon>
        <taxon>Bacillati</taxon>
        <taxon>Actinomycetota</taxon>
        <taxon>Actinomycetes</taxon>
        <taxon>Pseudonocardiales</taxon>
        <taxon>Pseudonocardiaceae</taxon>
    </lineage>
</organism>
<dbReference type="GO" id="GO:0046872">
    <property type="term" value="F:metal ion binding"/>
    <property type="evidence" value="ECO:0007669"/>
    <property type="project" value="UniProtKB-KW"/>
</dbReference>
<comment type="similarity">
    <text evidence="2">Belongs to the zinc-containing alcohol dehydrogenase family.</text>
</comment>
<dbReference type="SUPFAM" id="SSF51735">
    <property type="entry name" value="NAD(P)-binding Rossmann-fold domains"/>
    <property type="match status" value="1"/>
</dbReference>
<keyword evidence="9" id="KW-1185">Reference proteome</keyword>
<accession>A0A4R7VFR7</accession>
<evidence type="ECO:0000313" key="9">
    <source>
        <dbReference type="Proteomes" id="UP000294927"/>
    </source>
</evidence>
<dbReference type="AlphaFoldDB" id="A0A4R7VFR7"/>
<name>A0A4R7VFR7_9PSEU</name>
<dbReference type="InterPro" id="IPR036291">
    <property type="entry name" value="NAD(P)-bd_dom_sf"/>
</dbReference>
<dbReference type="SUPFAM" id="SSF50129">
    <property type="entry name" value="GroES-like"/>
    <property type="match status" value="1"/>
</dbReference>
<dbReference type="InterPro" id="IPR011032">
    <property type="entry name" value="GroES-like_sf"/>
</dbReference>
<dbReference type="OrthoDB" id="9797931at2"/>
<dbReference type="GO" id="GO:0016491">
    <property type="term" value="F:oxidoreductase activity"/>
    <property type="evidence" value="ECO:0007669"/>
    <property type="project" value="UniProtKB-KW"/>
</dbReference>
<comment type="caution">
    <text evidence="8">The sequence shown here is derived from an EMBL/GenBank/DDBJ whole genome shotgun (WGS) entry which is preliminary data.</text>
</comment>
<dbReference type="PANTHER" id="PTHR43350:SF17">
    <property type="entry name" value="NAD-DEPENDENT ALCOHOL DEHYDROGENASE"/>
    <property type="match status" value="1"/>
</dbReference>
<dbReference type="Gene3D" id="3.90.180.10">
    <property type="entry name" value="Medium-chain alcohol dehydrogenases, catalytic domain"/>
    <property type="match status" value="2"/>
</dbReference>
<dbReference type="Pfam" id="PF08240">
    <property type="entry name" value="ADH_N"/>
    <property type="match status" value="1"/>
</dbReference>
<feature type="domain" description="Alcohol dehydrogenase-like N-terminal" evidence="7">
    <location>
        <begin position="27"/>
        <end position="109"/>
    </location>
</feature>
<evidence type="ECO:0000256" key="2">
    <source>
        <dbReference type="ARBA" id="ARBA00008072"/>
    </source>
</evidence>
<evidence type="ECO:0000256" key="1">
    <source>
        <dbReference type="ARBA" id="ARBA00001947"/>
    </source>
</evidence>
<reference evidence="8 9" key="1">
    <citation type="submission" date="2019-03" db="EMBL/GenBank/DDBJ databases">
        <title>Genomic Encyclopedia of Archaeal and Bacterial Type Strains, Phase II (KMG-II): from individual species to whole genera.</title>
        <authorList>
            <person name="Goeker M."/>
        </authorList>
    </citation>
    <scope>NUCLEOTIDE SEQUENCE [LARGE SCALE GENOMIC DNA]</scope>
    <source>
        <strain evidence="8 9">DSM 45499</strain>
    </source>
</reference>
<evidence type="ECO:0000256" key="4">
    <source>
        <dbReference type="ARBA" id="ARBA00022833"/>
    </source>
</evidence>
<feature type="domain" description="Alcohol dehydrogenase-like C-terminal" evidence="6">
    <location>
        <begin position="149"/>
        <end position="259"/>
    </location>
</feature>
<dbReference type="Gene3D" id="3.40.50.720">
    <property type="entry name" value="NAD(P)-binding Rossmann-like Domain"/>
    <property type="match status" value="1"/>
</dbReference>
<dbReference type="Proteomes" id="UP000294927">
    <property type="component" value="Unassembled WGS sequence"/>
</dbReference>
<dbReference type="RefSeq" id="WP_133905186.1">
    <property type="nucleotide sequence ID" value="NZ_SOCP01000009.1"/>
</dbReference>